<dbReference type="InterPro" id="IPR014016">
    <property type="entry name" value="UvrD-like_ATP-bd"/>
</dbReference>
<feature type="domain" description="(+)RNA virus helicase C-terminal" evidence="7">
    <location>
        <begin position="447"/>
        <end position="490"/>
    </location>
</feature>
<evidence type="ECO:0000259" key="6">
    <source>
        <dbReference type="Pfam" id="PF00580"/>
    </source>
</evidence>
<protein>
    <recommendedName>
        <fullName evidence="5">DNA 3'-5' helicase II</fullName>
    </recommendedName>
</protein>
<dbReference type="Gene3D" id="3.40.50.300">
    <property type="entry name" value="P-loop containing nucleotide triphosphate hydrolases"/>
    <property type="match status" value="2"/>
</dbReference>
<reference evidence="8 9" key="1">
    <citation type="submission" date="2018-11" db="EMBL/GenBank/DDBJ databases">
        <title>Genomes From Bacteria Associated with the Canine Oral Cavity: a Test Case for Automated Genome-Based Taxonomic Assignment.</title>
        <authorList>
            <person name="Coil D.A."/>
            <person name="Jospin G."/>
            <person name="Darling A.E."/>
            <person name="Wallis C."/>
            <person name="Davis I.J."/>
            <person name="Harris S."/>
            <person name="Eisen J.A."/>
            <person name="Holcombe L.J."/>
            <person name="O'Flynn C."/>
        </authorList>
    </citation>
    <scope>NUCLEOTIDE SEQUENCE [LARGE SCALE GENOMIC DNA]</scope>
    <source>
        <strain evidence="8 9">OH1047_COT-310</strain>
    </source>
</reference>
<gene>
    <name evidence="8" type="ORF">EII33_09985</name>
</gene>
<dbReference type="Pfam" id="PF00580">
    <property type="entry name" value="UvrD-helicase"/>
    <property type="match status" value="1"/>
</dbReference>
<dbReference type="InterPro" id="IPR000212">
    <property type="entry name" value="DNA_helicase_UvrD/REP"/>
</dbReference>
<comment type="caution">
    <text evidence="8">The sequence shown here is derived from an EMBL/GenBank/DDBJ whole genome shotgun (WGS) entry which is preliminary data.</text>
</comment>
<evidence type="ECO:0000256" key="3">
    <source>
        <dbReference type="ARBA" id="ARBA00022806"/>
    </source>
</evidence>
<evidence type="ECO:0000256" key="2">
    <source>
        <dbReference type="ARBA" id="ARBA00022801"/>
    </source>
</evidence>
<dbReference type="PANTHER" id="PTHR11070">
    <property type="entry name" value="UVRD / RECB / PCRA DNA HELICASE FAMILY MEMBER"/>
    <property type="match status" value="1"/>
</dbReference>
<evidence type="ECO:0000256" key="5">
    <source>
        <dbReference type="ARBA" id="ARBA00034923"/>
    </source>
</evidence>
<keyword evidence="4" id="KW-0067">ATP-binding</keyword>
<accession>A0A3P2A296</accession>
<keyword evidence="3" id="KW-0347">Helicase</keyword>
<dbReference type="PANTHER" id="PTHR11070:SF2">
    <property type="entry name" value="ATP-DEPENDENT DNA HELICASE SRS2"/>
    <property type="match status" value="1"/>
</dbReference>
<dbReference type="Pfam" id="PF01443">
    <property type="entry name" value="Viral_helicase1"/>
    <property type="match status" value="1"/>
</dbReference>
<dbReference type="SUPFAM" id="SSF52540">
    <property type="entry name" value="P-loop containing nucleoside triphosphate hydrolases"/>
    <property type="match status" value="1"/>
</dbReference>
<dbReference type="GO" id="GO:0003677">
    <property type="term" value="F:DNA binding"/>
    <property type="evidence" value="ECO:0007669"/>
    <property type="project" value="InterPro"/>
</dbReference>
<dbReference type="InterPro" id="IPR027351">
    <property type="entry name" value="(+)RNA_virus_helicase_core_dom"/>
</dbReference>
<dbReference type="Proteomes" id="UP000279562">
    <property type="component" value="Unassembled WGS sequence"/>
</dbReference>
<evidence type="ECO:0000256" key="4">
    <source>
        <dbReference type="ARBA" id="ARBA00022840"/>
    </source>
</evidence>
<keyword evidence="2" id="KW-0378">Hydrolase</keyword>
<dbReference type="GO" id="GO:0000725">
    <property type="term" value="P:recombinational repair"/>
    <property type="evidence" value="ECO:0007669"/>
    <property type="project" value="TreeGrafter"/>
</dbReference>
<evidence type="ECO:0000313" key="8">
    <source>
        <dbReference type="EMBL" id="RRD89449.1"/>
    </source>
</evidence>
<evidence type="ECO:0000259" key="7">
    <source>
        <dbReference type="Pfam" id="PF01443"/>
    </source>
</evidence>
<dbReference type="EMBL" id="RQYF01000051">
    <property type="protein sequence ID" value="RRD89449.1"/>
    <property type="molecule type" value="Genomic_DNA"/>
</dbReference>
<sequence length="497" mass="57324">MDWTSYLECHRGVLIAPAGHGKTTAIADCIIQCPDESCHLILTHTHAGVASLRAKFNKKKVPQNKYQIDTITGFAQRYVLSYEGSKDLPQNEEKSYFTTVVQHCTTLMNSAIIQQIIKASYSGIFVDEYQDCTIEQHEMILSLAKNLPLHLLGDPLQGIFSFETTPLVSFDRDLLDFQVYDCLKYPWRWHDTNEELGAQILTMRHCLETHEPILLNKINCKGLTVIHHNMPADLHNLSFLKQLRSTIKSNIDESFLIIYPSYYEPRKDGLIQPRGTIKDRIDLKIAIDFGYNFHMIDAIDANKFYSCSKKIDAFIDSCQAKRKIQKIKALYDIMKVMHFGSTAMNDWIDREHNRVKQKKSQECKVKGEKLQSLLATFEDKPNLSNLMMVFDYVYLLTKNKCHFKELYFEIKRAADIAVSDSLSLYDAMIRIKNRIRHMGRKIEGRCIGTTLLTKGLEFDTVVLYEAHKFVDAKNFYVAISRARKKLIIITSESCILF</sequence>
<dbReference type="InterPro" id="IPR027417">
    <property type="entry name" value="P-loop_NTPase"/>
</dbReference>
<evidence type="ECO:0000313" key="9">
    <source>
        <dbReference type="Proteomes" id="UP000279562"/>
    </source>
</evidence>
<dbReference type="AlphaFoldDB" id="A0A3P2A296"/>
<keyword evidence="9" id="KW-1185">Reference proteome</keyword>
<organism evidence="8 9">
    <name type="scientific">Prevotella heparinolytica</name>
    <dbReference type="NCBI Taxonomy" id="28113"/>
    <lineage>
        <taxon>Bacteria</taxon>
        <taxon>Pseudomonadati</taxon>
        <taxon>Bacteroidota</taxon>
        <taxon>Bacteroidia</taxon>
        <taxon>Bacteroidales</taxon>
        <taxon>Bacteroidaceae</taxon>
        <taxon>Bacteroides</taxon>
    </lineage>
</organism>
<dbReference type="GO" id="GO:0016787">
    <property type="term" value="F:hydrolase activity"/>
    <property type="evidence" value="ECO:0007669"/>
    <property type="project" value="UniProtKB-KW"/>
</dbReference>
<dbReference type="GO" id="GO:0043138">
    <property type="term" value="F:3'-5' DNA helicase activity"/>
    <property type="evidence" value="ECO:0007669"/>
    <property type="project" value="TreeGrafter"/>
</dbReference>
<proteinExistence type="predicted"/>
<keyword evidence="1" id="KW-0547">Nucleotide-binding</keyword>
<dbReference type="GO" id="GO:0005524">
    <property type="term" value="F:ATP binding"/>
    <property type="evidence" value="ECO:0007669"/>
    <property type="project" value="UniProtKB-KW"/>
</dbReference>
<name>A0A3P2A296_9BACE</name>
<evidence type="ECO:0000256" key="1">
    <source>
        <dbReference type="ARBA" id="ARBA00022741"/>
    </source>
</evidence>
<feature type="domain" description="UvrD-like helicase ATP-binding" evidence="6">
    <location>
        <begin position="100"/>
        <end position="163"/>
    </location>
</feature>